<keyword evidence="3" id="KW-1185">Reference proteome</keyword>
<dbReference type="InterPro" id="IPR025618">
    <property type="entry name" value="YtpI"/>
</dbReference>
<protein>
    <submittedName>
        <fullName evidence="2">YtpI family protein</fullName>
    </submittedName>
</protein>
<dbReference type="Proteomes" id="UP001367922">
    <property type="component" value="Unassembled WGS sequence"/>
</dbReference>
<reference evidence="2 3" key="1">
    <citation type="submission" date="2024-01" db="EMBL/GenBank/DDBJ databases">
        <title>Seven novel Bacillus-like species.</title>
        <authorList>
            <person name="Liu G."/>
        </authorList>
    </citation>
    <scope>NUCLEOTIDE SEQUENCE [LARGE SCALE GENOMIC DNA]</scope>
    <source>
        <strain evidence="2 3">FJAT-53711</strain>
    </source>
</reference>
<evidence type="ECO:0000313" key="2">
    <source>
        <dbReference type="EMBL" id="MEI4829592.1"/>
    </source>
</evidence>
<keyword evidence="1" id="KW-0472">Membrane</keyword>
<feature type="transmembrane region" description="Helical" evidence="1">
    <location>
        <begin position="61"/>
        <end position="81"/>
    </location>
</feature>
<dbReference type="Pfam" id="PF14007">
    <property type="entry name" value="YtpI"/>
    <property type="match status" value="1"/>
</dbReference>
<accession>A0ABU8FUD2</accession>
<name>A0ABU8FUD2_9BACI</name>
<proteinExistence type="predicted"/>
<evidence type="ECO:0000313" key="3">
    <source>
        <dbReference type="Proteomes" id="UP001367922"/>
    </source>
</evidence>
<comment type="caution">
    <text evidence="2">The sequence shown here is derived from an EMBL/GenBank/DDBJ whole genome shotgun (WGS) entry which is preliminary data.</text>
</comment>
<evidence type="ECO:0000256" key="1">
    <source>
        <dbReference type="SAM" id="Phobius"/>
    </source>
</evidence>
<dbReference type="EMBL" id="JBAWSV010000002">
    <property type="protein sequence ID" value="MEI4829592.1"/>
    <property type="molecule type" value="Genomic_DNA"/>
</dbReference>
<sequence>MPVLVFCIIVTFMLYLFYKTKYFRTNRSMEKGWLAGKSAIALGLFVASFGLNQFFLDLSTARIIVGALFVIVGGASIYNGIRQYKHFLPLAIEEAEQLQKQS</sequence>
<keyword evidence="1" id="KW-1133">Transmembrane helix</keyword>
<dbReference type="RefSeq" id="WP_336481938.1">
    <property type="nucleotide sequence ID" value="NZ_JBAWSV010000002.1"/>
</dbReference>
<keyword evidence="1" id="KW-0812">Transmembrane</keyword>
<organism evidence="2 3">
    <name type="scientific">Bacillus yunxiaonensis</name>
    <dbReference type="NCBI Taxonomy" id="3127665"/>
    <lineage>
        <taxon>Bacteria</taxon>
        <taxon>Bacillati</taxon>
        <taxon>Bacillota</taxon>
        <taxon>Bacilli</taxon>
        <taxon>Bacillales</taxon>
        <taxon>Bacillaceae</taxon>
        <taxon>Bacillus</taxon>
    </lineage>
</organism>
<feature type="transmembrane region" description="Helical" evidence="1">
    <location>
        <begin position="6"/>
        <end position="22"/>
    </location>
</feature>
<gene>
    <name evidence="2" type="ORF">WAX78_09010</name>
</gene>
<feature type="transmembrane region" description="Helical" evidence="1">
    <location>
        <begin position="34"/>
        <end position="55"/>
    </location>
</feature>